<reference evidence="5 6" key="1">
    <citation type="submission" date="2016-10" db="EMBL/GenBank/DDBJ databases">
        <authorList>
            <person name="Varghese N."/>
            <person name="Submissions S."/>
        </authorList>
    </citation>
    <scope>NUCLEOTIDE SEQUENCE [LARGE SCALE GENOMIC DNA]</scope>
    <source>
        <strain evidence="5 6">Mar_2010_102</strain>
    </source>
</reference>
<protein>
    <submittedName>
        <fullName evidence="5">RNA methyltransferase, TrmH family</fullName>
    </submittedName>
</protein>
<dbReference type="RefSeq" id="WP_089661367.1">
    <property type="nucleotide sequence ID" value="NZ_LT629745.1"/>
</dbReference>
<dbReference type="PANTHER" id="PTHR43191">
    <property type="entry name" value="RRNA METHYLTRANSFERASE 3"/>
    <property type="match status" value="1"/>
</dbReference>
<dbReference type="Gene3D" id="3.30.1330.30">
    <property type="match status" value="1"/>
</dbReference>
<dbReference type="InterPro" id="IPR029064">
    <property type="entry name" value="Ribosomal_eL30-like_sf"/>
</dbReference>
<dbReference type="Gene3D" id="3.40.1280.10">
    <property type="match status" value="1"/>
</dbReference>
<dbReference type="Pfam" id="PF22435">
    <property type="entry name" value="MRM3-like_sub_bind"/>
    <property type="match status" value="1"/>
</dbReference>
<dbReference type="SUPFAM" id="SSF75217">
    <property type="entry name" value="alpha/beta knot"/>
    <property type="match status" value="1"/>
</dbReference>
<dbReference type="GO" id="GO:0003723">
    <property type="term" value="F:RNA binding"/>
    <property type="evidence" value="ECO:0007669"/>
    <property type="project" value="InterPro"/>
</dbReference>
<dbReference type="GO" id="GO:0006396">
    <property type="term" value="P:RNA processing"/>
    <property type="evidence" value="ECO:0007669"/>
    <property type="project" value="InterPro"/>
</dbReference>
<dbReference type="InterPro" id="IPR001537">
    <property type="entry name" value="SpoU_MeTrfase"/>
</dbReference>
<evidence type="ECO:0000256" key="1">
    <source>
        <dbReference type="ARBA" id="ARBA00007228"/>
    </source>
</evidence>
<dbReference type="InterPro" id="IPR029028">
    <property type="entry name" value="Alpha/beta_knot_MTases"/>
</dbReference>
<dbReference type="InterPro" id="IPR013123">
    <property type="entry name" value="SpoU_subst-bd"/>
</dbReference>
<dbReference type="SMART" id="SM00967">
    <property type="entry name" value="SpoU_sub_bind"/>
    <property type="match status" value="1"/>
</dbReference>
<accession>A0A1H1LFR0</accession>
<dbReference type="CDD" id="cd18109">
    <property type="entry name" value="SpoU-like_RNA-MTase"/>
    <property type="match status" value="1"/>
</dbReference>
<dbReference type="SUPFAM" id="SSF55315">
    <property type="entry name" value="L30e-like"/>
    <property type="match status" value="1"/>
</dbReference>
<dbReference type="InterPro" id="IPR029026">
    <property type="entry name" value="tRNA_m1G_MTases_N"/>
</dbReference>
<keyword evidence="2 5" id="KW-0489">Methyltransferase</keyword>
<sequence>MVSKSQIKLIKSLSQKKFRNTHGLFVVEGVKGIKEFLNSDYELVSVYSTGESFELTGKKLIMIDEKELNKISSLKTPQKALAVFKIPPLKKSNINGLTVALDGVRDPGNLGTIIRLCDWFGVETLICSNDTVDCYNPKVVQASMGSLPRLNIQYLDLNDFIVENKNIPILGTMLEGENLYTAKLPKSAILVLGNEANGISAEIQKLLTKKLNIPQFGQAQKTESLNVATATAVILSEFRRNSATEK</sequence>
<dbReference type="EMBL" id="LT629745">
    <property type="protein sequence ID" value="SDR73424.1"/>
    <property type="molecule type" value="Genomic_DNA"/>
</dbReference>
<dbReference type="GO" id="GO:0032259">
    <property type="term" value="P:methylation"/>
    <property type="evidence" value="ECO:0007669"/>
    <property type="project" value="UniProtKB-KW"/>
</dbReference>
<dbReference type="InterPro" id="IPR051259">
    <property type="entry name" value="rRNA_Methyltransferase"/>
</dbReference>
<gene>
    <name evidence="5" type="ORF">SAMN04488552_0775</name>
</gene>
<feature type="domain" description="RNA 2-O ribose methyltransferase substrate binding" evidence="4">
    <location>
        <begin position="26"/>
        <end position="90"/>
    </location>
</feature>
<dbReference type="Proteomes" id="UP000198858">
    <property type="component" value="Chromosome I"/>
</dbReference>
<evidence type="ECO:0000313" key="6">
    <source>
        <dbReference type="Proteomes" id="UP000198858"/>
    </source>
</evidence>
<dbReference type="Pfam" id="PF00588">
    <property type="entry name" value="SpoU_methylase"/>
    <property type="match status" value="1"/>
</dbReference>
<dbReference type="STRING" id="1250231.SAMN04488552_0775"/>
<dbReference type="PANTHER" id="PTHR43191:SF2">
    <property type="entry name" value="RRNA METHYLTRANSFERASE 3, MITOCHONDRIAL"/>
    <property type="match status" value="1"/>
</dbReference>
<evidence type="ECO:0000256" key="3">
    <source>
        <dbReference type="ARBA" id="ARBA00022679"/>
    </source>
</evidence>
<dbReference type="GO" id="GO:0005737">
    <property type="term" value="C:cytoplasm"/>
    <property type="evidence" value="ECO:0007669"/>
    <property type="project" value="UniProtKB-ARBA"/>
</dbReference>
<dbReference type="InterPro" id="IPR053888">
    <property type="entry name" value="MRM3-like_sub_bind"/>
</dbReference>
<name>A0A1H1LFR0_9FLAO</name>
<dbReference type="AlphaFoldDB" id="A0A1H1LFR0"/>
<keyword evidence="3 5" id="KW-0808">Transferase</keyword>
<organism evidence="5 6">
    <name type="scientific">Christiangramia echinicola</name>
    <dbReference type="NCBI Taxonomy" id="279359"/>
    <lineage>
        <taxon>Bacteria</taxon>
        <taxon>Pseudomonadati</taxon>
        <taxon>Bacteroidota</taxon>
        <taxon>Flavobacteriia</taxon>
        <taxon>Flavobacteriales</taxon>
        <taxon>Flavobacteriaceae</taxon>
        <taxon>Christiangramia</taxon>
    </lineage>
</organism>
<evidence type="ECO:0000256" key="2">
    <source>
        <dbReference type="ARBA" id="ARBA00022603"/>
    </source>
</evidence>
<keyword evidence="6" id="KW-1185">Reference proteome</keyword>
<proteinExistence type="inferred from homology"/>
<dbReference type="GO" id="GO:0008173">
    <property type="term" value="F:RNA methyltransferase activity"/>
    <property type="evidence" value="ECO:0007669"/>
    <property type="project" value="InterPro"/>
</dbReference>
<evidence type="ECO:0000259" key="4">
    <source>
        <dbReference type="SMART" id="SM00967"/>
    </source>
</evidence>
<evidence type="ECO:0000313" key="5">
    <source>
        <dbReference type="EMBL" id="SDR73424.1"/>
    </source>
</evidence>
<comment type="similarity">
    <text evidence="1">Belongs to the class IV-like SAM-binding methyltransferase superfamily. RNA methyltransferase TrmH family.</text>
</comment>